<dbReference type="Proteomes" id="UP000029221">
    <property type="component" value="Unassembled WGS sequence"/>
</dbReference>
<accession>A0A090Q3N2</accession>
<keyword evidence="3" id="KW-1185">Reference proteome</keyword>
<sequence length="149" mass="16410">MFKFLGVFLKIIATIGVVAIIALAIAIEVYAISDIYHALINIASGYSEEDTIIQDCLKSLDLVLLGVIFFTVAMGLFELYVAKIKNLPSWLVIETLDDLKSLLIKMVIFVMAISFTGKVVTYSEGIEILYLGAGFSLVTLALTYFINNK</sequence>
<reference evidence="2" key="1">
    <citation type="journal article" date="2014" name="Genome Announc.">
        <title>Draft Genome Sequences of Marine Flavobacterium Nonlabens Strains NR17, NR24, NR27, NR32, NR33, and Ara13.</title>
        <authorList>
            <person name="Nakanishi M."/>
            <person name="Meirelles P."/>
            <person name="Suzuki R."/>
            <person name="Takatani N."/>
            <person name="Mino S."/>
            <person name="Suda W."/>
            <person name="Oshima K."/>
            <person name="Hattori M."/>
            <person name="Ohkuma M."/>
            <person name="Hosokawa M."/>
            <person name="Miyashita K."/>
            <person name="Thompson F.L."/>
            <person name="Niwa A."/>
            <person name="Sawabe T."/>
            <person name="Sawabe T."/>
        </authorList>
    </citation>
    <scope>NUCLEOTIDE SEQUENCE [LARGE SCALE GENOMIC DNA]</scope>
    <source>
        <strain evidence="2">JCM 19294</strain>
    </source>
</reference>
<dbReference type="AlphaFoldDB" id="A0A090Q3N2"/>
<evidence type="ECO:0000313" key="3">
    <source>
        <dbReference type="Proteomes" id="UP000029221"/>
    </source>
</evidence>
<protein>
    <recommendedName>
        <fullName evidence="4">YqhA family protein</fullName>
    </recommendedName>
</protein>
<comment type="caution">
    <text evidence="2">The sequence shown here is derived from an EMBL/GenBank/DDBJ whole genome shotgun (WGS) entry which is preliminary data.</text>
</comment>
<feature type="transmembrane region" description="Helical" evidence="1">
    <location>
        <begin position="102"/>
        <end position="122"/>
    </location>
</feature>
<keyword evidence="1" id="KW-1133">Transmembrane helix</keyword>
<feature type="transmembrane region" description="Helical" evidence="1">
    <location>
        <begin position="62"/>
        <end position="81"/>
    </location>
</feature>
<evidence type="ECO:0000313" key="2">
    <source>
        <dbReference type="EMBL" id="GAK97694.1"/>
    </source>
</evidence>
<dbReference type="Pfam" id="PF03350">
    <property type="entry name" value="UPF0114"/>
    <property type="match status" value="1"/>
</dbReference>
<evidence type="ECO:0000256" key="1">
    <source>
        <dbReference type="SAM" id="Phobius"/>
    </source>
</evidence>
<dbReference type="eggNOG" id="COG2862">
    <property type="taxonomic scope" value="Bacteria"/>
</dbReference>
<keyword evidence="1" id="KW-0812">Transmembrane</keyword>
<organism evidence="2 3">
    <name type="scientific">Nonlabens tegetincola</name>
    <dbReference type="NCBI Taxonomy" id="323273"/>
    <lineage>
        <taxon>Bacteria</taxon>
        <taxon>Pseudomonadati</taxon>
        <taxon>Bacteroidota</taxon>
        <taxon>Flavobacteriia</taxon>
        <taxon>Flavobacteriales</taxon>
        <taxon>Flavobacteriaceae</taxon>
        <taxon>Nonlabens</taxon>
    </lineage>
</organism>
<gene>
    <name evidence="2" type="ORF">JCM19294_230</name>
</gene>
<feature type="transmembrane region" description="Helical" evidence="1">
    <location>
        <begin position="128"/>
        <end position="146"/>
    </location>
</feature>
<dbReference type="RefSeq" id="WP_052510381.1">
    <property type="nucleotide sequence ID" value="NZ_BBML01000006.1"/>
</dbReference>
<dbReference type="STRING" id="319236.BST91_06595"/>
<dbReference type="PIRSF" id="PIRSF026509">
    <property type="entry name" value="UCP026509"/>
    <property type="match status" value="1"/>
</dbReference>
<dbReference type="InterPro" id="IPR005134">
    <property type="entry name" value="UPF0114"/>
</dbReference>
<proteinExistence type="predicted"/>
<evidence type="ECO:0008006" key="4">
    <source>
        <dbReference type="Google" id="ProtNLM"/>
    </source>
</evidence>
<name>A0A090Q3N2_9FLAO</name>
<dbReference type="EMBL" id="BBML01000006">
    <property type="protein sequence ID" value="GAK97694.1"/>
    <property type="molecule type" value="Genomic_DNA"/>
</dbReference>
<keyword evidence="1" id="KW-0472">Membrane</keyword>
<feature type="transmembrane region" description="Helical" evidence="1">
    <location>
        <begin position="7"/>
        <end position="32"/>
    </location>
</feature>